<accession>A0AAV7LV96</accession>
<dbReference type="AlphaFoldDB" id="A0AAV7LV96"/>
<reference evidence="1" key="1">
    <citation type="journal article" date="2022" name="bioRxiv">
        <title>Sequencing and chromosome-scale assembly of the giantPleurodeles waltlgenome.</title>
        <authorList>
            <person name="Brown T."/>
            <person name="Elewa A."/>
            <person name="Iarovenko S."/>
            <person name="Subramanian E."/>
            <person name="Araus A.J."/>
            <person name="Petzold A."/>
            <person name="Susuki M."/>
            <person name="Suzuki K.-i.T."/>
            <person name="Hayashi T."/>
            <person name="Toyoda A."/>
            <person name="Oliveira C."/>
            <person name="Osipova E."/>
            <person name="Leigh N.D."/>
            <person name="Simon A."/>
            <person name="Yun M.H."/>
        </authorList>
    </citation>
    <scope>NUCLEOTIDE SEQUENCE</scope>
    <source>
        <strain evidence="1">20211129_DDA</strain>
        <tissue evidence="1">Liver</tissue>
    </source>
</reference>
<sequence>MDSGEGLEASVEAESSAAGDAIGDVARGVELGCRAVSDTGVGLGIASALTRAKVFTAISVKACGCEKNIKHGDGARQVPCGTKGIARTRLYGSATSPMGSRGAPDGTTTVLKMPIMACLKVDGSIPEYSGTVDANASWEGECGCGERSTSL</sequence>
<dbReference type="EMBL" id="JANPWB010000014">
    <property type="protein sequence ID" value="KAJ1095496.1"/>
    <property type="molecule type" value="Genomic_DNA"/>
</dbReference>
<comment type="caution">
    <text evidence="1">The sequence shown here is derived from an EMBL/GenBank/DDBJ whole genome shotgun (WGS) entry which is preliminary data.</text>
</comment>
<protein>
    <submittedName>
        <fullName evidence="1">Uncharacterized protein</fullName>
    </submittedName>
</protein>
<organism evidence="1 2">
    <name type="scientific">Pleurodeles waltl</name>
    <name type="common">Iberian ribbed newt</name>
    <dbReference type="NCBI Taxonomy" id="8319"/>
    <lineage>
        <taxon>Eukaryota</taxon>
        <taxon>Metazoa</taxon>
        <taxon>Chordata</taxon>
        <taxon>Craniata</taxon>
        <taxon>Vertebrata</taxon>
        <taxon>Euteleostomi</taxon>
        <taxon>Amphibia</taxon>
        <taxon>Batrachia</taxon>
        <taxon>Caudata</taxon>
        <taxon>Salamandroidea</taxon>
        <taxon>Salamandridae</taxon>
        <taxon>Pleurodelinae</taxon>
        <taxon>Pleurodeles</taxon>
    </lineage>
</organism>
<evidence type="ECO:0000313" key="1">
    <source>
        <dbReference type="EMBL" id="KAJ1095496.1"/>
    </source>
</evidence>
<evidence type="ECO:0000313" key="2">
    <source>
        <dbReference type="Proteomes" id="UP001066276"/>
    </source>
</evidence>
<proteinExistence type="predicted"/>
<gene>
    <name evidence="1" type="ORF">NDU88_000659</name>
</gene>
<dbReference type="Proteomes" id="UP001066276">
    <property type="component" value="Chromosome 10"/>
</dbReference>
<name>A0AAV7LV96_PLEWA</name>
<keyword evidence="2" id="KW-1185">Reference proteome</keyword>